<dbReference type="EMBL" id="FXEG02000002">
    <property type="protein sequence ID" value="SOX52845.1"/>
    <property type="molecule type" value="Genomic_DNA"/>
</dbReference>
<dbReference type="AlphaFoldDB" id="A0A2K4Y7S1"/>
<comment type="caution">
    <text evidence="2">The sequence shown here is derived from an EMBL/GenBank/DDBJ whole genome shotgun (WGS) entry which is preliminary data.</text>
</comment>
<evidence type="ECO:0000313" key="2">
    <source>
        <dbReference type="EMBL" id="SOX52845.1"/>
    </source>
</evidence>
<protein>
    <submittedName>
        <fullName evidence="2">Uncharacterized protein</fullName>
    </submittedName>
</protein>
<feature type="signal peptide" evidence="1">
    <location>
        <begin position="1"/>
        <end position="29"/>
    </location>
</feature>
<evidence type="ECO:0000256" key="1">
    <source>
        <dbReference type="SAM" id="SignalP"/>
    </source>
</evidence>
<keyword evidence="3" id="KW-1185">Reference proteome</keyword>
<feature type="chain" id="PRO_5014401347" evidence="1">
    <location>
        <begin position="30"/>
        <end position="83"/>
    </location>
</feature>
<name>A0A2K4Y7S1_9MYCO</name>
<organism evidence="2 3">
    <name type="scientific">Mycobacterium ahvazicum</name>
    <dbReference type="NCBI Taxonomy" id="1964395"/>
    <lineage>
        <taxon>Bacteria</taxon>
        <taxon>Bacillati</taxon>
        <taxon>Actinomycetota</taxon>
        <taxon>Actinomycetes</taxon>
        <taxon>Mycobacteriales</taxon>
        <taxon>Mycobacteriaceae</taxon>
        <taxon>Mycobacterium</taxon>
        <taxon>Mycobacterium simiae complex</taxon>
    </lineage>
</organism>
<evidence type="ECO:0000313" key="3">
    <source>
        <dbReference type="Proteomes" id="UP000236318"/>
    </source>
</evidence>
<keyword evidence="1" id="KW-0732">Signal</keyword>
<gene>
    <name evidence="2" type="ORF">MAAFP003_1513</name>
</gene>
<proteinExistence type="predicted"/>
<accession>A0A2K4Y7S1</accession>
<sequence length="83" mass="8865">MKPRSYARGLLAGVFSLVALGCGTGTAQAAPEPTPPPMPPTLNQLETVDAPSIFTNPADRGRPIQKNWDGFGMYCQNLFVRCG</sequence>
<dbReference type="PROSITE" id="PS51257">
    <property type="entry name" value="PROKAR_LIPOPROTEIN"/>
    <property type="match status" value="1"/>
</dbReference>
<reference evidence="2" key="1">
    <citation type="submission" date="2018-01" db="EMBL/GenBank/DDBJ databases">
        <authorList>
            <consortium name="Urmite Genomes"/>
        </authorList>
    </citation>
    <scope>NUCLEOTIDE SEQUENCE [LARGE SCALE GENOMIC DNA]</scope>
    <source>
        <strain evidence="2">AFP003</strain>
    </source>
</reference>
<dbReference type="Proteomes" id="UP000236318">
    <property type="component" value="Unassembled WGS sequence"/>
</dbReference>